<accession>A0A1T1DI55</accession>
<dbReference type="AlphaFoldDB" id="A0A1T1DI55"/>
<evidence type="ECO:0000313" key="1">
    <source>
        <dbReference type="EMBL" id="OOV40544.1"/>
    </source>
</evidence>
<gene>
    <name evidence="1" type="ORF">B1J93_17330</name>
</gene>
<dbReference type="EMBL" id="MVIT01000076">
    <property type="protein sequence ID" value="OOV40544.1"/>
    <property type="molecule type" value="Genomic_DNA"/>
</dbReference>
<organism evidence="1 2">
    <name type="scientific">Leptospira kirschneri serovar Pomona</name>
    <dbReference type="NCBI Taxonomy" id="561005"/>
    <lineage>
        <taxon>Bacteria</taxon>
        <taxon>Pseudomonadati</taxon>
        <taxon>Spirochaetota</taxon>
        <taxon>Spirochaetia</taxon>
        <taxon>Leptospirales</taxon>
        <taxon>Leptospiraceae</taxon>
        <taxon>Leptospira</taxon>
    </lineage>
</organism>
<dbReference type="RefSeq" id="WP_025182653.1">
    <property type="nucleotide sequence ID" value="NZ_MVIT01000076.1"/>
</dbReference>
<name>A0A1T1DI55_9LEPT</name>
<evidence type="ECO:0000313" key="2">
    <source>
        <dbReference type="Proteomes" id="UP000191008"/>
    </source>
</evidence>
<protein>
    <submittedName>
        <fullName evidence="1">Uncharacterized protein</fullName>
    </submittedName>
</protein>
<dbReference type="Proteomes" id="UP000191008">
    <property type="component" value="Unassembled WGS sequence"/>
</dbReference>
<sequence>MVVPTNYVSFYLFYDFKSYFSERNFAVVPTFKKSIYKVQIPTFFRIMSFLRPAHVKKGAKKSIMRLLEK</sequence>
<reference evidence="1 2" key="1">
    <citation type="submission" date="2017-02" db="EMBL/GenBank/DDBJ databases">
        <title>Comparative genomic analysis of Brazilian Leptospira kirschneri strains of different serogroups.</title>
        <authorList>
            <person name="Moreno L.Z."/>
            <person name="Miraglia F."/>
            <person name="Kremer F.S."/>
            <person name="Eslabao M.R."/>
            <person name="Lilenbaum W."/>
            <person name="Dellagostin O.A."/>
            <person name="Moreno A.M."/>
        </authorList>
    </citation>
    <scope>NUCLEOTIDE SEQUENCE [LARGE SCALE GENOMIC DNA]</scope>
    <source>
        <strain evidence="1 2">M110/06</strain>
    </source>
</reference>
<proteinExistence type="predicted"/>
<comment type="caution">
    <text evidence="1">The sequence shown here is derived from an EMBL/GenBank/DDBJ whole genome shotgun (WGS) entry which is preliminary data.</text>
</comment>